<evidence type="ECO:0000256" key="5">
    <source>
        <dbReference type="ARBA" id="ARBA00022519"/>
    </source>
</evidence>
<comment type="similarity">
    <text evidence="2 9">Belongs to the ABC-2 integral membrane protein family.</text>
</comment>
<dbReference type="RefSeq" id="WP_204447028.1">
    <property type="nucleotide sequence ID" value="NZ_JACJKY010000013.1"/>
</dbReference>
<evidence type="ECO:0000256" key="7">
    <source>
        <dbReference type="ARBA" id="ARBA00022989"/>
    </source>
</evidence>
<dbReference type="PROSITE" id="PS51012">
    <property type="entry name" value="ABC_TM2"/>
    <property type="match status" value="1"/>
</dbReference>
<evidence type="ECO:0000256" key="4">
    <source>
        <dbReference type="ARBA" id="ARBA00022475"/>
    </source>
</evidence>
<evidence type="ECO:0000256" key="9">
    <source>
        <dbReference type="RuleBase" id="RU361157"/>
    </source>
</evidence>
<protein>
    <recommendedName>
        <fullName evidence="9">Transport permease protein</fullName>
    </recommendedName>
</protein>
<evidence type="ECO:0000256" key="6">
    <source>
        <dbReference type="ARBA" id="ARBA00022692"/>
    </source>
</evidence>
<evidence type="ECO:0000313" key="12">
    <source>
        <dbReference type="Proteomes" id="UP000774750"/>
    </source>
</evidence>
<reference evidence="11" key="1">
    <citation type="submission" date="2020-08" db="EMBL/GenBank/DDBJ databases">
        <authorList>
            <person name="Cejkova D."/>
            <person name="Kubasova T."/>
            <person name="Jahodarova E."/>
            <person name="Rychlik I."/>
        </authorList>
    </citation>
    <scope>NUCLEOTIDE SEQUENCE</scope>
    <source>
        <strain evidence="11">An559</strain>
    </source>
</reference>
<dbReference type="GO" id="GO:0015920">
    <property type="term" value="P:lipopolysaccharide transport"/>
    <property type="evidence" value="ECO:0007669"/>
    <property type="project" value="TreeGrafter"/>
</dbReference>
<dbReference type="Proteomes" id="UP000774750">
    <property type="component" value="Unassembled WGS sequence"/>
</dbReference>
<gene>
    <name evidence="11" type="ORF">H6A12_08880</name>
</gene>
<keyword evidence="6 9" id="KW-0812">Transmembrane</keyword>
<dbReference type="GO" id="GO:0005886">
    <property type="term" value="C:plasma membrane"/>
    <property type="evidence" value="ECO:0007669"/>
    <property type="project" value="UniProtKB-SubCell"/>
</dbReference>
<keyword evidence="5" id="KW-0997">Cell inner membrane</keyword>
<keyword evidence="3 9" id="KW-0813">Transport</keyword>
<proteinExistence type="inferred from homology"/>
<feature type="transmembrane region" description="Helical" evidence="9">
    <location>
        <begin position="227"/>
        <end position="246"/>
    </location>
</feature>
<dbReference type="InterPro" id="IPR047817">
    <property type="entry name" value="ABC2_TM_bact-type"/>
</dbReference>
<name>A0A939BES5_9FIRM</name>
<keyword evidence="8 9" id="KW-0472">Membrane</keyword>
<keyword evidence="4 9" id="KW-1003">Cell membrane</keyword>
<evidence type="ECO:0000259" key="10">
    <source>
        <dbReference type="PROSITE" id="PS51012"/>
    </source>
</evidence>
<reference evidence="11" key="2">
    <citation type="journal article" date="2021" name="Sci. Rep.">
        <title>The distribution of antibiotic resistance genes in chicken gut microbiota commensals.</title>
        <authorList>
            <person name="Juricova H."/>
            <person name="Matiasovicova J."/>
            <person name="Kubasova T."/>
            <person name="Cejkova D."/>
            <person name="Rychlik I."/>
        </authorList>
    </citation>
    <scope>NUCLEOTIDE SEQUENCE</scope>
    <source>
        <strain evidence="11">An559</strain>
    </source>
</reference>
<comment type="caution">
    <text evidence="11">The sequence shown here is derived from an EMBL/GenBank/DDBJ whole genome shotgun (WGS) entry which is preliminary data.</text>
</comment>
<dbReference type="EMBL" id="JACJKY010000013">
    <property type="protein sequence ID" value="MBM6921267.1"/>
    <property type="molecule type" value="Genomic_DNA"/>
</dbReference>
<accession>A0A939BES5</accession>
<evidence type="ECO:0000256" key="8">
    <source>
        <dbReference type="ARBA" id="ARBA00023136"/>
    </source>
</evidence>
<feature type="transmembrane region" description="Helical" evidence="9">
    <location>
        <begin position="109"/>
        <end position="132"/>
    </location>
</feature>
<dbReference type="InterPro" id="IPR013525">
    <property type="entry name" value="ABC2_TM"/>
</dbReference>
<feature type="domain" description="ABC transmembrane type-2" evidence="10">
    <location>
        <begin position="31"/>
        <end position="252"/>
    </location>
</feature>
<feature type="transmembrane region" description="Helical" evidence="9">
    <location>
        <begin position="172"/>
        <end position="190"/>
    </location>
</feature>
<dbReference type="Pfam" id="PF01061">
    <property type="entry name" value="ABC2_membrane"/>
    <property type="match status" value="1"/>
</dbReference>
<evidence type="ECO:0000256" key="2">
    <source>
        <dbReference type="ARBA" id="ARBA00007783"/>
    </source>
</evidence>
<keyword evidence="7 9" id="KW-1133">Transmembrane helix</keyword>
<feature type="transmembrane region" description="Helical" evidence="9">
    <location>
        <begin position="31"/>
        <end position="52"/>
    </location>
</feature>
<keyword evidence="12" id="KW-1185">Reference proteome</keyword>
<comment type="subcellular location">
    <subcellularLocation>
        <location evidence="1">Cell inner membrane</location>
        <topology evidence="1">Multi-pass membrane protein</topology>
    </subcellularLocation>
    <subcellularLocation>
        <location evidence="9">Cell membrane</location>
        <topology evidence="9">Multi-pass membrane protein</topology>
    </subcellularLocation>
</comment>
<dbReference type="AlphaFoldDB" id="A0A939BES5"/>
<dbReference type="GO" id="GO:0140359">
    <property type="term" value="F:ABC-type transporter activity"/>
    <property type="evidence" value="ECO:0007669"/>
    <property type="project" value="InterPro"/>
</dbReference>
<evidence type="ECO:0000256" key="1">
    <source>
        <dbReference type="ARBA" id="ARBA00004429"/>
    </source>
</evidence>
<evidence type="ECO:0000313" key="11">
    <source>
        <dbReference type="EMBL" id="MBM6921267.1"/>
    </source>
</evidence>
<organism evidence="11 12">
    <name type="scientific">Merdimmobilis hominis</name>
    <dbReference type="NCBI Taxonomy" id="2897707"/>
    <lineage>
        <taxon>Bacteria</taxon>
        <taxon>Bacillati</taxon>
        <taxon>Bacillota</taxon>
        <taxon>Clostridia</taxon>
        <taxon>Eubacteriales</taxon>
        <taxon>Oscillospiraceae</taxon>
        <taxon>Merdimmobilis</taxon>
    </lineage>
</organism>
<dbReference type="PANTHER" id="PTHR30413:SF8">
    <property type="entry name" value="TRANSPORT PERMEASE PROTEIN"/>
    <property type="match status" value="1"/>
</dbReference>
<sequence>MRVLSAWHQYAFVIRQLTARELKRKYARSSLGILWSILNPLLSMAVLSLIFLNMFRRSIENYPIYYLTGYLVWQTFTLATTSAMTALPDNKPLLLKVRFPMDIFLLARVYTAGVNLVYSLIAYAVMLIVFGISFKWTMLLAPVYLFLLFCFSLGMSYLLAVACVFFGDVRHLYTVLLTLWMYCSALFYPVSQLSEFMQTVVRMNPIYAYISSLRGAVLDGTLPSGLVWLQMLCFGILTLLLGRTVFKFYRKKIVEFL</sequence>
<evidence type="ECO:0000256" key="3">
    <source>
        <dbReference type="ARBA" id="ARBA00022448"/>
    </source>
</evidence>
<feature type="transmembrane region" description="Helical" evidence="9">
    <location>
        <begin position="144"/>
        <end position="165"/>
    </location>
</feature>
<feature type="transmembrane region" description="Helical" evidence="9">
    <location>
        <begin position="64"/>
        <end position="88"/>
    </location>
</feature>
<dbReference type="PANTHER" id="PTHR30413">
    <property type="entry name" value="INNER MEMBRANE TRANSPORT PERMEASE"/>
    <property type="match status" value="1"/>
</dbReference>